<reference evidence="3 4" key="1">
    <citation type="submission" date="2021-03" db="EMBL/GenBank/DDBJ databases">
        <title>Sequencing the genomes of 1000 actinobacteria strains.</title>
        <authorList>
            <person name="Klenk H.-P."/>
        </authorList>
    </citation>
    <scope>NUCLEOTIDE SEQUENCE [LARGE SCALE GENOMIC DNA]</scope>
    <source>
        <strain evidence="3 4">DSM 45516</strain>
    </source>
</reference>
<comment type="similarity">
    <text evidence="1">Belongs to the YciI family.</text>
</comment>
<evidence type="ECO:0000256" key="1">
    <source>
        <dbReference type="ARBA" id="ARBA00007689"/>
    </source>
</evidence>
<evidence type="ECO:0000313" key="3">
    <source>
        <dbReference type="EMBL" id="MBP2189810.1"/>
    </source>
</evidence>
<dbReference type="PANTHER" id="PTHR35174:SF3">
    <property type="entry name" value="BLL7171 PROTEIN"/>
    <property type="match status" value="1"/>
</dbReference>
<dbReference type="PANTHER" id="PTHR35174">
    <property type="entry name" value="BLL7171 PROTEIN-RELATED"/>
    <property type="match status" value="1"/>
</dbReference>
<dbReference type="SUPFAM" id="SSF54909">
    <property type="entry name" value="Dimeric alpha+beta barrel"/>
    <property type="match status" value="2"/>
</dbReference>
<sequence length="236" mass="25047">MHYLATLAGREDNSAEPGTPEFEAELQRYVDFEKQAGAAIAGGAALYPAETALIVRHSAGETLVTDGPFTEQAEVVGGFYVLDCPDLDAAIQLARNIPAATSGAIELRPTVMYNPHEVPGPDWWMALLWDQPDAVIAPEAPEWDKAVAEHTRFGDAHSAAIRGGCAVLPPSTATTLRVRDGELLLTDGPFPEIAEVVDGFYLFAAPDRAAAAEIAAQIPCGEKGQVEVRQVVDLGA</sequence>
<organism evidence="3 4">
    <name type="scientific">Nocardia goodfellowii</name>
    <dbReference type="NCBI Taxonomy" id="882446"/>
    <lineage>
        <taxon>Bacteria</taxon>
        <taxon>Bacillati</taxon>
        <taxon>Actinomycetota</taxon>
        <taxon>Actinomycetes</taxon>
        <taxon>Mycobacteriales</taxon>
        <taxon>Nocardiaceae</taxon>
        <taxon>Nocardia</taxon>
    </lineage>
</organism>
<comment type="caution">
    <text evidence="3">The sequence shown here is derived from an EMBL/GenBank/DDBJ whole genome shotgun (WGS) entry which is preliminary data.</text>
</comment>
<accession>A0ABS4QDN9</accession>
<evidence type="ECO:0000313" key="4">
    <source>
        <dbReference type="Proteomes" id="UP001519325"/>
    </source>
</evidence>
<feature type="domain" description="YCII-related" evidence="2">
    <location>
        <begin position="21"/>
        <end position="109"/>
    </location>
</feature>
<dbReference type="InterPro" id="IPR011008">
    <property type="entry name" value="Dimeric_a/b-barrel"/>
</dbReference>
<keyword evidence="4" id="KW-1185">Reference proteome</keyword>
<dbReference type="Pfam" id="PF03795">
    <property type="entry name" value="YCII"/>
    <property type="match status" value="2"/>
</dbReference>
<dbReference type="EMBL" id="JAGGMR010000001">
    <property type="protein sequence ID" value="MBP2189810.1"/>
    <property type="molecule type" value="Genomic_DNA"/>
</dbReference>
<name>A0ABS4QDN9_9NOCA</name>
<gene>
    <name evidence="3" type="ORF">BJ987_002711</name>
</gene>
<evidence type="ECO:0000259" key="2">
    <source>
        <dbReference type="Pfam" id="PF03795"/>
    </source>
</evidence>
<dbReference type="InterPro" id="IPR005545">
    <property type="entry name" value="YCII"/>
</dbReference>
<proteinExistence type="inferred from homology"/>
<feature type="domain" description="YCII-related" evidence="2">
    <location>
        <begin position="124"/>
        <end position="233"/>
    </location>
</feature>
<dbReference type="RefSeq" id="WP_209889034.1">
    <property type="nucleotide sequence ID" value="NZ_JAGGMR010000001.1"/>
</dbReference>
<dbReference type="Gene3D" id="3.30.70.1060">
    <property type="entry name" value="Dimeric alpha+beta barrel"/>
    <property type="match status" value="2"/>
</dbReference>
<protein>
    <recommendedName>
        <fullName evidence="2">YCII-related domain-containing protein</fullName>
    </recommendedName>
</protein>
<dbReference type="Proteomes" id="UP001519325">
    <property type="component" value="Unassembled WGS sequence"/>
</dbReference>